<dbReference type="PROSITE" id="PS00194">
    <property type="entry name" value="THIOREDOXIN_1"/>
    <property type="match status" value="1"/>
</dbReference>
<feature type="signal peptide" evidence="2">
    <location>
        <begin position="1"/>
        <end position="20"/>
    </location>
</feature>
<dbReference type="SUPFAM" id="SSF52833">
    <property type="entry name" value="Thioredoxin-like"/>
    <property type="match status" value="2"/>
</dbReference>
<feature type="chain" id="PRO_5042995948" description="Thioredoxin domain-containing protein" evidence="2">
    <location>
        <begin position="21"/>
        <end position="281"/>
    </location>
</feature>
<evidence type="ECO:0000259" key="3">
    <source>
        <dbReference type="PROSITE" id="PS51352"/>
    </source>
</evidence>
<proteinExistence type="inferred from homology"/>
<dbReference type="PANTHER" id="PTHR45672:SF18">
    <property type="entry name" value="THIOREDOXIN DOMAIN-CONTAINING PROTEIN"/>
    <property type="match status" value="1"/>
</dbReference>
<protein>
    <recommendedName>
        <fullName evidence="3">Thioredoxin domain-containing protein</fullName>
    </recommendedName>
</protein>
<dbReference type="Pfam" id="PF00085">
    <property type="entry name" value="Thioredoxin"/>
    <property type="match status" value="2"/>
</dbReference>
<evidence type="ECO:0000313" key="5">
    <source>
        <dbReference type="Proteomes" id="UP001344447"/>
    </source>
</evidence>
<evidence type="ECO:0000313" key="4">
    <source>
        <dbReference type="EMBL" id="KAK5576493.1"/>
    </source>
</evidence>
<dbReference type="GO" id="GO:0003756">
    <property type="term" value="F:protein disulfide isomerase activity"/>
    <property type="evidence" value="ECO:0007669"/>
    <property type="project" value="TreeGrafter"/>
</dbReference>
<dbReference type="PROSITE" id="PS51352">
    <property type="entry name" value="THIOREDOXIN_2"/>
    <property type="match status" value="1"/>
</dbReference>
<evidence type="ECO:0000256" key="1">
    <source>
        <dbReference type="ARBA" id="ARBA00006347"/>
    </source>
</evidence>
<reference evidence="4 5" key="1">
    <citation type="submission" date="2023-11" db="EMBL/GenBank/DDBJ databases">
        <title>Dfirmibasis_genome.</title>
        <authorList>
            <person name="Edelbroek B."/>
            <person name="Kjellin J."/>
            <person name="Jerlstrom-Hultqvist J."/>
            <person name="Soderbom F."/>
        </authorList>
    </citation>
    <scope>NUCLEOTIDE SEQUENCE [LARGE SCALE GENOMIC DNA]</scope>
    <source>
        <strain evidence="4 5">TNS-C-14</strain>
    </source>
</reference>
<sequence length="281" mass="31433">MKFKNNVSLIFLVIVTLAYGISNINCREFDFSEHPNVQVLSSKNINSFISSTKPSVIVYYGKNKESDKVLQNIFLKVADQYYEDENNELLFGVLDLDTDIKVKNSHSIDSTPTIVYYKKGAEIAEFIGKKTRSTFEKFLENPLSPIKPSTGPGSWSNIESQVAHLNVRNFSSYLTNHPDGVLVMFFTTGCGHCTRMKPAFGEASQIAIEKNIGSLGAVDCGLSNKVCEKFKIEGFPTILYFKDSKNVDKYGGDRSVDSLVEFLEKNSTPSNKKSKKVKNEL</sequence>
<dbReference type="CDD" id="cd02947">
    <property type="entry name" value="TRX_family"/>
    <property type="match status" value="1"/>
</dbReference>
<name>A0AAN7TVQ3_9MYCE</name>
<dbReference type="InterPro" id="IPR017937">
    <property type="entry name" value="Thioredoxin_CS"/>
</dbReference>
<gene>
    <name evidence="4" type="ORF">RB653_007637</name>
</gene>
<accession>A0AAN7TVQ3</accession>
<evidence type="ECO:0000256" key="2">
    <source>
        <dbReference type="SAM" id="SignalP"/>
    </source>
</evidence>
<organism evidence="4 5">
    <name type="scientific">Dictyostelium firmibasis</name>
    <dbReference type="NCBI Taxonomy" id="79012"/>
    <lineage>
        <taxon>Eukaryota</taxon>
        <taxon>Amoebozoa</taxon>
        <taxon>Evosea</taxon>
        <taxon>Eumycetozoa</taxon>
        <taxon>Dictyostelia</taxon>
        <taxon>Dictyosteliales</taxon>
        <taxon>Dictyosteliaceae</taxon>
        <taxon>Dictyostelium</taxon>
    </lineage>
</organism>
<dbReference type="Proteomes" id="UP001344447">
    <property type="component" value="Unassembled WGS sequence"/>
</dbReference>
<feature type="domain" description="Thioredoxin" evidence="3">
    <location>
        <begin position="140"/>
        <end position="268"/>
    </location>
</feature>
<dbReference type="Gene3D" id="3.40.30.10">
    <property type="entry name" value="Glutaredoxin"/>
    <property type="match status" value="2"/>
</dbReference>
<dbReference type="GO" id="GO:0006457">
    <property type="term" value="P:protein folding"/>
    <property type="evidence" value="ECO:0007669"/>
    <property type="project" value="TreeGrafter"/>
</dbReference>
<dbReference type="AlphaFoldDB" id="A0AAN7TVQ3"/>
<dbReference type="PANTHER" id="PTHR45672">
    <property type="entry name" value="PROTEIN DISULFIDE-ISOMERASE C17H9.14C-RELATED"/>
    <property type="match status" value="1"/>
</dbReference>
<dbReference type="EMBL" id="JAVFKY010000005">
    <property type="protein sequence ID" value="KAK5576493.1"/>
    <property type="molecule type" value="Genomic_DNA"/>
</dbReference>
<dbReference type="InterPro" id="IPR036249">
    <property type="entry name" value="Thioredoxin-like_sf"/>
</dbReference>
<dbReference type="GO" id="GO:0005783">
    <property type="term" value="C:endoplasmic reticulum"/>
    <property type="evidence" value="ECO:0007669"/>
    <property type="project" value="TreeGrafter"/>
</dbReference>
<comment type="similarity">
    <text evidence="1">Belongs to the protein disulfide isomerase family.</text>
</comment>
<keyword evidence="2" id="KW-0732">Signal</keyword>
<comment type="caution">
    <text evidence="4">The sequence shown here is derived from an EMBL/GenBank/DDBJ whole genome shotgun (WGS) entry which is preliminary data.</text>
</comment>
<keyword evidence="5" id="KW-1185">Reference proteome</keyword>
<dbReference type="InterPro" id="IPR051063">
    <property type="entry name" value="PDI"/>
</dbReference>
<dbReference type="InterPro" id="IPR013766">
    <property type="entry name" value="Thioredoxin_domain"/>
</dbReference>